<name>D1PDF2_9BACT</name>
<evidence type="ECO:0000313" key="2">
    <source>
        <dbReference type="Proteomes" id="UP000004477"/>
    </source>
</evidence>
<dbReference type="PaxDb" id="537011-PREVCOP_05242"/>
<proteinExistence type="predicted"/>
<protein>
    <submittedName>
        <fullName evidence="1">Uncharacterized protein</fullName>
    </submittedName>
</protein>
<accession>D1PDF2</accession>
<reference evidence="1" key="1">
    <citation type="submission" date="2009-11" db="EMBL/GenBank/DDBJ databases">
        <authorList>
            <person name="Weinstock G."/>
            <person name="Sodergren E."/>
            <person name="Clifton S."/>
            <person name="Fulton L."/>
            <person name="Fulton B."/>
            <person name="Courtney L."/>
            <person name="Fronick C."/>
            <person name="Harrison M."/>
            <person name="Strong C."/>
            <person name="Farmer C."/>
            <person name="Delahaunty K."/>
            <person name="Markovic C."/>
            <person name="Hall O."/>
            <person name="Minx P."/>
            <person name="Tomlinson C."/>
            <person name="Mitreva M."/>
            <person name="Nelson J."/>
            <person name="Hou S."/>
            <person name="Wollam A."/>
            <person name="Pepin K.H."/>
            <person name="Johnson M."/>
            <person name="Bhonagiri V."/>
            <person name="Nash W.E."/>
            <person name="Warren W."/>
            <person name="Chinwalla A."/>
            <person name="Mardis E.R."/>
            <person name="Wilson R.K."/>
        </authorList>
    </citation>
    <scope>NUCLEOTIDE SEQUENCE [LARGE SCALE GENOMIC DNA]</scope>
    <source>
        <strain evidence="1">DSM 18205</strain>
    </source>
</reference>
<evidence type="ECO:0000313" key="1">
    <source>
        <dbReference type="EMBL" id="EFB35108.1"/>
    </source>
</evidence>
<dbReference type="Proteomes" id="UP000004477">
    <property type="component" value="Unassembled WGS sequence"/>
</dbReference>
<dbReference type="AlphaFoldDB" id="D1PDF2"/>
<dbReference type="HOGENOM" id="CLU_2808819_0_0_10"/>
<keyword evidence="2" id="KW-1185">Reference proteome</keyword>
<gene>
    <name evidence="1" type="ORF">PREVCOP_05242</name>
</gene>
<comment type="caution">
    <text evidence="1">The sequence shown here is derived from an EMBL/GenBank/DDBJ whole genome shotgun (WGS) entry which is preliminary data.</text>
</comment>
<sequence>MIVFNYPQAKDLWVVPFHPQGTLHGIRNDTNLTTKKLISNKVLTKQMITIFAFNNNEKESFRKPDSL</sequence>
<dbReference type="EMBL" id="ACBX02000016">
    <property type="protein sequence ID" value="EFB35108.1"/>
    <property type="molecule type" value="Genomic_DNA"/>
</dbReference>
<dbReference type="STRING" id="537011.PREVCOP_05242"/>
<organism evidence="1 2">
    <name type="scientific">Segatella copri DSM 18205</name>
    <dbReference type="NCBI Taxonomy" id="537011"/>
    <lineage>
        <taxon>Bacteria</taxon>
        <taxon>Pseudomonadati</taxon>
        <taxon>Bacteroidota</taxon>
        <taxon>Bacteroidia</taxon>
        <taxon>Bacteroidales</taxon>
        <taxon>Prevotellaceae</taxon>
        <taxon>Segatella</taxon>
    </lineage>
</organism>